<sequence>MSHPATVTARETAAFHPAGDATLASGIGAEYVADETIASRIPECERSDHP</sequence>
<comment type="caution">
    <text evidence="1">The sequence shown here is derived from an EMBL/GenBank/DDBJ whole genome shotgun (WGS) entry which is preliminary data.</text>
</comment>
<proteinExistence type="predicted"/>
<dbReference type="Proteomes" id="UP001597085">
    <property type="component" value="Unassembled WGS sequence"/>
</dbReference>
<name>A0ABD6CIA8_9EURY</name>
<organism evidence="1 2">
    <name type="scientific">Halobellus rarus</name>
    <dbReference type="NCBI Taxonomy" id="1126237"/>
    <lineage>
        <taxon>Archaea</taxon>
        <taxon>Methanobacteriati</taxon>
        <taxon>Methanobacteriota</taxon>
        <taxon>Stenosarchaea group</taxon>
        <taxon>Halobacteria</taxon>
        <taxon>Halobacteriales</taxon>
        <taxon>Haloferacaceae</taxon>
        <taxon>Halobellus</taxon>
    </lineage>
</organism>
<dbReference type="AlphaFoldDB" id="A0ABD6CIA8"/>
<accession>A0ABD6CIA8</accession>
<gene>
    <name evidence="1" type="ORF">ACFSBX_00360</name>
</gene>
<dbReference type="RefSeq" id="WP_390276483.1">
    <property type="nucleotide sequence ID" value="NZ_JBHUDK010000002.1"/>
</dbReference>
<evidence type="ECO:0000313" key="2">
    <source>
        <dbReference type="Proteomes" id="UP001597085"/>
    </source>
</evidence>
<reference evidence="1 2" key="1">
    <citation type="journal article" date="2019" name="Int. J. Syst. Evol. Microbiol.">
        <title>The Global Catalogue of Microorganisms (GCM) 10K type strain sequencing project: providing services to taxonomists for standard genome sequencing and annotation.</title>
        <authorList>
            <consortium name="The Broad Institute Genomics Platform"/>
            <consortium name="The Broad Institute Genome Sequencing Center for Infectious Disease"/>
            <person name="Wu L."/>
            <person name="Ma J."/>
        </authorList>
    </citation>
    <scope>NUCLEOTIDE SEQUENCE [LARGE SCALE GENOMIC DNA]</scope>
    <source>
        <strain evidence="1 2">CGMCC 1.12121</strain>
    </source>
</reference>
<dbReference type="EMBL" id="JBHUDK010000002">
    <property type="protein sequence ID" value="MFD1597426.1"/>
    <property type="molecule type" value="Genomic_DNA"/>
</dbReference>
<protein>
    <submittedName>
        <fullName evidence="1">Uncharacterized protein</fullName>
    </submittedName>
</protein>
<keyword evidence="2" id="KW-1185">Reference proteome</keyword>
<evidence type="ECO:0000313" key="1">
    <source>
        <dbReference type="EMBL" id="MFD1597426.1"/>
    </source>
</evidence>